<accession>A0A914PT23</accession>
<sequence>MAFVGSDNDLAIGEMKYTQNGYEKRMFCLTPEMQEKNVERFRQQIIGDKNPKKIILYSNTTGSPFFKMLRNVVLKSKELIAIENNLKGYIGRFVAETIKWVKDNCYTQFHIIPTTITEFTITSKPENFEKPLIIVYPGEKLPLSKQFVVEDSNNVYVYFNTDKTTRELLYTLESSENEPVKKVTFNVDNDGFPTCGFKPFEDINDCMEGFAEILNKLLFTLPVVVLIENYSIISIKENDKYKGLDEWNGKIS</sequence>
<organism evidence="1 2">
    <name type="scientific">Panagrolaimus davidi</name>
    <dbReference type="NCBI Taxonomy" id="227884"/>
    <lineage>
        <taxon>Eukaryota</taxon>
        <taxon>Metazoa</taxon>
        <taxon>Ecdysozoa</taxon>
        <taxon>Nematoda</taxon>
        <taxon>Chromadorea</taxon>
        <taxon>Rhabditida</taxon>
        <taxon>Tylenchina</taxon>
        <taxon>Panagrolaimomorpha</taxon>
        <taxon>Panagrolaimoidea</taxon>
        <taxon>Panagrolaimidae</taxon>
        <taxon>Panagrolaimus</taxon>
    </lineage>
</organism>
<reference evidence="2" key="1">
    <citation type="submission" date="2022-11" db="UniProtKB">
        <authorList>
            <consortium name="WormBaseParasite"/>
        </authorList>
    </citation>
    <scope>IDENTIFICATION</scope>
</reference>
<dbReference type="AlphaFoldDB" id="A0A914PT23"/>
<proteinExistence type="predicted"/>
<evidence type="ECO:0000313" key="1">
    <source>
        <dbReference type="Proteomes" id="UP000887578"/>
    </source>
</evidence>
<dbReference type="Proteomes" id="UP000887578">
    <property type="component" value="Unplaced"/>
</dbReference>
<evidence type="ECO:0000313" key="2">
    <source>
        <dbReference type="WBParaSite" id="PDA_v2.g21837.t1"/>
    </source>
</evidence>
<protein>
    <submittedName>
        <fullName evidence="2">Uncharacterized protein</fullName>
    </submittedName>
</protein>
<dbReference type="WBParaSite" id="PDA_v2.g21837.t1">
    <property type="protein sequence ID" value="PDA_v2.g21837.t1"/>
    <property type="gene ID" value="PDA_v2.g21837"/>
</dbReference>
<name>A0A914PT23_9BILA</name>
<keyword evidence="1" id="KW-1185">Reference proteome</keyword>